<feature type="region of interest" description="Disordered" evidence="1">
    <location>
        <begin position="101"/>
        <end position="151"/>
    </location>
</feature>
<comment type="caution">
    <text evidence="2">The sequence shown here is derived from an EMBL/GenBank/DDBJ whole genome shotgun (WGS) entry which is preliminary data.</text>
</comment>
<feature type="compositionally biased region" description="Basic and acidic residues" evidence="1">
    <location>
        <begin position="235"/>
        <end position="252"/>
    </location>
</feature>
<evidence type="ECO:0000313" key="3">
    <source>
        <dbReference type="Proteomes" id="UP000518752"/>
    </source>
</evidence>
<protein>
    <submittedName>
        <fullName evidence="2">Uncharacterized protein</fullName>
    </submittedName>
</protein>
<evidence type="ECO:0000313" key="2">
    <source>
        <dbReference type="EMBL" id="KAF5382308.1"/>
    </source>
</evidence>
<organism evidence="2 3">
    <name type="scientific">Collybiopsis confluens</name>
    <dbReference type="NCBI Taxonomy" id="2823264"/>
    <lineage>
        <taxon>Eukaryota</taxon>
        <taxon>Fungi</taxon>
        <taxon>Dikarya</taxon>
        <taxon>Basidiomycota</taxon>
        <taxon>Agaricomycotina</taxon>
        <taxon>Agaricomycetes</taxon>
        <taxon>Agaricomycetidae</taxon>
        <taxon>Agaricales</taxon>
        <taxon>Marasmiineae</taxon>
        <taxon>Omphalotaceae</taxon>
        <taxon>Collybiopsis</taxon>
    </lineage>
</organism>
<feature type="compositionally biased region" description="Low complexity" evidence="1">
    <location>
        <begin position="23"/>
        <end position="40"/>
    </location>
</feature>
<evidence type="ECO:0000256" key="1">
    <source>
        <dbReference type="SAM" id="MobiDB-lite"/>
    </source>
</evidence>
<feature type="compositionally biased region" description="Acidic residues" evidence="1">
    <location>
        <begin position="296"/>
        <end position="310"/>
    </location>
</feature>
<feature type="compositionally biased region" description="Basic residues" evidence="1">
    <location>
        <begin position="189"/>
        <end position="201"/>
    </location>
</feature>
<dbReference type="EMBL" id="JAACJN010000053">
    <property type="protein sequence ID" value="KAF5382308.1"/>
    <property type="molecule type" value="Genomic_DNA"/>
</dbReference>
<dbReference type="AlphaFoldDB" id="A0A8H5HFI4"/>
<sequence>MKPLPSSSPSNKRRRISNKENESPSASASSSSPRATFSPSRSDRGTLMDSPSHRSLTSRKRPFEDITESSGELVGKGRVLDFSEKERPTKRVRISVPIPSLVLPLAPTQRSASEVVPSPPVSQKESRKERELELESDCTPSSSSLRRTGSVLSRKRKALQIDCVEIKVSPAKVPLRFADVADEREMRTPTRRMSTRNRRKTTKESDTEKKFRTKTESATVASPVRGEDAEGDLDPDFHQAGKYEPIDLHSDSDCGSDAVGPIEQLSSDDDPYLGQVTPGHLISPVPALRRGRRAEEDEDEDEVPSSDDSDSSSSLFGSGGGGGGGRRGESSGQVSPLREVMIRRLQRTASADGSRSVTLGMSAIKTLEQLLNS</sequence>
<feature type="compositionally biased region" description="Polar residues" evidence="1">
    <location>
        <begin position="1"/>
        <end position="10"/>
    </location>
</feature>
<gene>
    <name evidence="2" type="ORF">D9757_008472</name>
</gene>
<name>A0A8H5HFI4_9AGAR</name>
<feature type="compositionally biased region" description="Basic and acidic residues" evidence="1">
    <location>
        <begin position="124"/>
        <end position="133"/>
    </location>
</feature>
<feature type="region of interest" description="Disordered" evidence="1">
    <location>
        <begin position="184"/>
        <end position="340"/>
    </location>
</feature>
<keyword evidence="3" id="KW-1185">Reference proteome</keyword>
<accession>A0A8H5HFI4</accession>
<dbReference type="Proteomes" id="UP000518752">
    <property type="component" value="Unassembled WGS sequence"/>
</dbReference>
<feature type="compositionally biased region" description="Polar residues" evidence="1">
    <location>
        <begin position="138"/>
        <end position="151"/>
    </location>
</feature>
<feature type="region of interest" description="Disordered" evidence="1">
    <location>
        <begin position="1"/>
        <end position="78"/>
    </location>
</feature>
<reference evidence="2 3" key="1">
    <citation type="journal article" date="2020" name="ISME J.">
        <title>Uncovering the hidden diversity of litter-decomposition mechanisms in mushroom-forming fungi.</title>
        <authorList>
            <person name="Floudas D."/>
            <person name="Bentzer J."/>
            <person name="Ahren D."/>
            <person name="Johansson T."/>
            <person name="Persson P."/>
            <person name="Tunlid A."/>
        </authorList>
    </citation>
    <scope>NUCLEOTIDE SEQUENCE [LARGE SCALE GENOMIC DNA]</scope>
    <source>
        <strain evidence="2 3">CBS 406.79</strain>
    </source>
</reference>
<feature type="compositionally biased region" description="Basic and acidic residues" evidence="1">
    <location>
        <begin position="202"/>
        <end position="215"/>
    </location>
</feature>
<proteinExistence type="predicted"/>